<dbReference type="Proteomes" id="UP000014071">
    <property type="component" value="Unassembled WGS sequence"/>
</dbReference>
<dbReference type="eggNOG" id="ENOG502QWA6">
    <property type="taxonomic scope" value="Eukaryota"/>
</dbReference>
<reference evidence="3" key="1">
    <citation type="journal article" date="2013" name="Genome Announc.">
        <title>Draft genome sequence of the basidiomycetous yeast-like fungus Pseudozyma hubeiensis SY62, which produces an abundant amount of the biosurfactant mannosylerythritol lipids.</title>
        <authorList>
            <person name="Konishi M."/>
            <person name="Hatada Y."/>
            <person name="Horiuchi J."/>
        </authorList>
    </citation>
    <scope>NUCLEOTIDE SEQUENCE [LARGE SCALE GENOMIC DNA]</scope>
    <source>
        <strain evidence="3">SY62</strain>
    </source>
</reference>
<name>R9P8A4_PSEHS</name>
<evidence type="ECO:0000313" key="2">
    <source>
        <dbReference type="EMBL" id="GAC97601.1"/>
    </source>
</evidence>
<dbReference type="PANTHER" id="PTHR22642:SF20">
    <property type="entry name" value="AMIDOHYDROLASE 3 DOMAIN-CONTAINING PROTEIN"/>
    <property type="match status" value="1"/>
</dbReference>
<feature type="domain" description="Amidohydrolase 3" evidence="1">
    <location>
        <begin position="74"/>
        <end position="546"/>
    </location>
</feature>
<protein>
    <recommendedName>
        <fullName evidence="1">Amidohydrolase 3 domain-containing protein</fullName>
    </recommendedName>
</protein>
<dbReference type="Pfam" id="PF07969">
    <property type="entry name" value="Amidohydro_3"/>
    <property type="match status" value="1"/>
</dbReference>
<dbReference type="EMBL" id="DF238810">
    <property type="protein sequence ID" value="GAC97601.1"/>
    <property type="molecule type" value="Genomic_DNA"/>
</dbReference>
<dbReference type="RefSeq" id="XP_012191188.1">
    <property type="nucleotide sequence ID" value="XM_012335798.1"/>
</dbReference>
<dbReference type="PANTHER" id="PTHR22642">
    <property type="entry name" value="IMIDAZOLONEPROPIONASE"/>
    <property type="match status" value="1"/>
</dbReference>
<dbReference type="Gene3D" id="3.20.20.140">
    <property type="entry name" value="Metal-dependent hydrolases"/>
    <property type="match status" value="1"/>
</dbReference>
<organism evidence="2 3">
    <name type="scientific">Pseudozyma hubeiensis (strain SY62)</name>
    <name type="common">Yeast</name>
    <dbReference type="NCBI Taxonomy" id="1305764"/>
    <lineage>
        <taxon>Eukaryota</taxon>
        <taxon>Fungi</taxon>
        <taxon>Dikarya</taxon>
        <taxon>Basidiomycota</taxon>
        <taxon>Ustilaginomycotina</taxon>
        <taxon>Ustilaginomycetes</taxon>
        <taxon>Ustilaginales</taxon>
        <taxon>Ustilaginaceae</taxon>
        <taxon>Pseudozyma</taxon>
    </lineage>
</organism>
<evidence type="ECO:0000313" key="3">
    <source>
        <dbReference type="Proteomes" id="UP000014071"/>
    </source>
</evidence>
<proteinExistence type="predicted"/>
<evidence type="ECO:0000259" key="1">
    <source>
        <dbReference type="Pfam" id="PF07969"/>
    </source>
</evidence>
<dbReference type="AlphaFoldDB" id="R9P8A4"/>
<dbReference type="SUPFAM" id="SSF51338">
    <property type="entry name" value="Composite domain of metallo-dependent hydrolases"/>
    <property type="match status" value="1"/>
</dbReference>
<accession>R9P8A4</accession>
<gene>
    <name evidence="2" type="ORF">PHSY_005187</name>
</gene>
<dbReference type="InterPro" id="IPR013108">
    <property type="entry name" value="Amidohydro_3"/>
</dbReference>
<dbReference type="OrthoDB" id="3501663at2759"/>
<dbReference type="HOGENOM" id="CLU_009942_5_0_1"/>
<sequence length="678" mass="75148">MTVKLFQNALFFTAQAQELDATSLLKQDYSDLAAIHNRFAECIAVEDGKLAYVGDVAGIPPELKRRAEKVDLGGGKLVVPGFIDGHTHLLNFGQSLDKIDVGKCKNLEQIQQKIKEAAQAKPEAPRILAAVWMQNSTDGKALASWIDEVVPDRPVYIESFDLHSHWCNTAALKELGITDETPDPEGGQIVRDPETGKASGLLLEMANIIYVWPKLANMATKEEQEASFMRACDSYHESGFTGGIDMAMDPLSLDCILRIKHKMKGKLPIRVAAHWLVRPESDIDACIQQVKHAYELSKKHNDEWFRVVGIKLVCDGVIDSCTAALKEPYYNKTNADVMWPLPLLSSVVQYADSVDLQVAIHAIGDLAVHTAVEAIATLGQDLAAKGLSIRDRRHRIEHLELTDPKDVEKLGKLGITASIQGVHCDPSIMEGWCKMLGDKYNEGRCARAFAFREFVEAGAPIALGSDAPTAHHWILPNLHTAVTRRSGREPGFEGRTTPQFALPLATAMAAATYGAAHSCKAETWSGTLEKGKSADFVVLDTDLFKEYGSGDKEQVILKTKILQTWLKGDKLTHCSYREAGIDTRRHKRRSHRGEDTSERGAVIDDDIVASSSLLTLAAKSLWFVMQGQLGMHSIRLGLWGVHQMRSRSHRSEPTQDQRNFSSRMMRHPRTNRTVFEMS</sequence>
<dbReference type="InterPro" id="IPR011059">
    <property type="entry name" value="Metal-dep_hydrolase_composite"/>
</dbReference>
<dbReference type="GeneID" id="24110467"/>
<dbReference type="STRING" id="1305764.R9P8A4"/>
<dbReference type="Gene3D" id="2.30.40.10">
    <property type="entry name" value="Urease, subunit C, domain 1"/>
    <property type="match status" value="1"/>
</dbReference>
<dbReference type="SUPFAM" id="SSF51556">
    <property type="entry name" value="Metallo-dependent hydrolases"/>
    <property type="match status" value="1"/>
</dbReference>
<dbReference type="CDD" id="cd01300">
    <property type="entry name" value="YtcJ_like"/>
    <property type="match status" value="1"/>
</dbReference>
<dbReference type="Gene3D" id="3.10.310.70">
    <property type="match status" value="1"/>
</dbReference>
<dbReference type="InterPro" id="IPR033932">
    <property type="entry name" value="YtcJ-like"/>
</dbReference>
<dbReference type="InterPro" id="IPR032466">
    <property type="entry name" value="Metal_Hydrolase"/>
</dbReference>
<dbReference type="GO" id="GO:0016810">
    <property type="term" value="F:hydrolase activity, acting on carbon-nitrogen (but not peptide) bonds"/>
    <property type="evidence" value="ECO:0007669"/>
    <property type="project" value="InterPro"/>
</dbReference>
<keyword evidence="3" id="KW-1185">Reference proteome</keyword>